<accession>A0ACA9Y0A5</accession>
<gene>
    <name evidence="1" type="ORF">CLIB1444_01S03664</name>
</gene>
<name>A0ACA9Y0A5_9ASCO</name>
<dbReference type="Proteomes" id="UP001152531">
    <property type="component" value="Unassembled WGS sequence"/>
</dbReference>
<comment type="caution">
    <text evidence="1">The sequence shown here is derived from an EMBL/GenBank/DDBJ whole genome shotgun (WGS) entry which is preliminary data.</text>
</comment>
<proteinExistence type="predicted"/>
<protein>
    <submittedName>
        <fullName evidence="1">PH-response regulator protein palA/RIM20</fullName>
    </submittedName>
</protein>
<keyword evidence="2" id="KW-1185">Reference proteome</keyword>
<evidence type="ECO:0000313" key="1">
    <source>
        <dbReference type="EMBL" id="CAH6718299.1"/>
    </source>
</evidence>
<sequence length="792" mass="92870">MNNLVYIPFRITKDIAIGEELRRVIKRDYYQSPNIFENDLTQLTKIRKKIVSLKDEQVDKSLEIFLRQYYVQVVNLTKKFNNEIIMFEWYGTLGYEPSGPYKLRSLKFEQYNVIYQLGSFFAQLAIKENRFTEEGLKRSCNYFQMSAGCFEILNEIINEDNFVMDEFSNDCLQFLKYLMLAQAQETIWQKSINSEMKNSIIVKLSIETSNLYSKCIEYGNKSDFIKLEYINHCTIKHYHFHSASNYRLSLMSLESQQYGQQVAYLRKSLELSVKGLKYQRYVKNYVVEDLKGLNEMIEDSLKTAERDNDLIYHKPIPNELPVTQGAFVVNTIKIEELRIPLESDRLFLTNLLPYKIIQISLAYKERQDSFILQKILEPLQSLNKMMNHFLTERELPASIDALQKPENIPESIIQHSQDIISYGGAKAIENLYDTILNLSSDCRDIHEGCSSRLTIEEDEDEFFRQKYNELWDRQTSKAAGELLWNKINSMDDYLNQADKADDIILSNYHQIKGYLQLYQGGYESLSKFIPNSTLISLKPDTRTILIDIREALNETQELELSRKHFLKKLENKSKDNNILPKLVDHFKKNQIIEISDDTFEPLYSHHIKVFNEDLEFVEWSKNKQIVLENKIDELNNLFIANFNAQEGNEEANNDRRSVLQVLENAYSRYLQLITNLNEAAKFYNDFKTKGLKVVHECDEFVNNRRKVARDLELKLSPNSEPISQPRNQLPKYDNDYDDSDSDEEGRFEGPRIVTPIPIVASPVPMDRNDTSTPSTKELNELQNHFNQTRIRK</sequence>
<organism evidence="1 2">
    <name type="scientific">[Candida] jaroonii</name>
    <dbReference type="NCBI Taxonomy" id="467808"/>
    <lineage>
        <taxon>Eukaryota</taxon>
        <taxon>Fungi</taxon>
        <taxon>Dikarya</taxon>
        <taxon>Ascomycota</taxon>
        <taxon>Saccharomycotina</taxon>
        <taxon>Pichiomycetes</taxon>
        <taxon>Debaryomycetaceae</taxon>
        <taxon>Yamadazyma</taxon>
    </lineage>
</organism>
<evidence type="ECO:0000313" key="2">
    <source>
        <dbReference type="Proteomes" id="UP001152531"/>
    </source>
</evidence>
<dbReference type="EMBL" id="CALSDN010000001">
    <property type="protein sequence ID" value="CAH6718299.1"/>
    <property type="molecule type" value="Genomic_DNA"/>
</dbReference>
<reference evidence="1" key="1">
    <citation type="submission" date="2022-06" db="EMBL/GenBank/DDBJ databases">
        <authorList>
            <person name="Legras J.-L."/>
            <person name="Devillers H."/>
            <person name="Grondin C."/>
        </authorList>
    </citation>
    <scope>NUCLEOTIDE SEQUENCE</scope>
    <source>
        <strain evidence="1">CLIB 1444</strain>
    </source>
</reference>